<dbReference type="KEGG" id="sng:SNE_A15860"/>
<protein>
    <recommendedName>
        <fullName evidence="3 9">Nicotinate phosphoribosyltransferase</fullName>
        <ecNumber evidence="3 9">6.3.4.21</ecNumber>
    </recommendedName>
</protein>
<gene>
    <name evidence="13" type="primary">pncB</name>
    <name evidence="13" type="ordered locus">SNE_A15860</name>
</gene>
<evidence type="ECO:0000313" key="14">
    <source>
        <dbReference type="Proteomes" id="UP000000496"/>
    </source>
</evidence>
<keyword evidence="6 9" id="KW-0662">Pyridine nucleotide biosynthesis</keyword>
<evidence type="ECO:0000256" key="6">
    <source>
        <dbReference type="ARBA" id="ARBA00022642"/>
    </source>
</evidence>
<keyword evidence="14" id="KW-1185">Reference proteome</keyword>
<dbReference type="Proteomes" id="UP000000496">
    <property type="component" value="Chromosome gsn.131"/>
</dbReference>
<dbReference type="GO" id="GO:0005829">
    <property type="term" value="C:cytosol"/>
    <property type="evidence" value="ECO:0007669"/>
    <property type="project" value="TreeGrafter"/>
</dbReference>
<dbReference type="Pfam" id="PF04095">
    <property type="entry name" value="NAPRTase"/>
    <property type="match status" value="1"/>
</dbReference>
<evidence type="ECO:0000313" key="13">
    <source>
        <dbReference type="EMBL" id="CCB89463.1"/>
    </source>
</evidence>
<accession>F8L9D6</accession>
<dbReference type="AlphaFoldDB" id="F8L9D6"/>
<sequence length="488" mass="54712">MKADQGGFYRCSLALLTDLYELTMAYGYWKLGMTNQKAAFSLFFRRRPFQGSFAIAAGLETAIAFIKNFHFEESDLTYLESLKTYNGKPLFESGFLNYLKGFSFDCDIDAVVEGTPVFPYEPLLIVRGSILHAQLLESSLLNIINFQTLIATKASRICCAAEGDEVIEFGLRRAQGIDGALSGTRASYVGGCHSTSNVIGGKYFGIPVKGTHAHSWIMAFDQEKEAFKAYTEALPDNCIYLVDTYDTVQGVKHAIEVAKEKGSKMLGVRLDSGDLAHLSIEIRKLLDEAGFQDAKIMASNELDELIIRDLKKQGCKINLWGVGTNLITAKDQPALDGVYKLSAIQDEKGNWVPKIKISEQIVKTTNPGILQVRRYMNAQGQYLSDMLYEMESLAPSHPEIIDPIDPTRQRQVADKTKYKDLLIPIFRGGKCVYESPSLQEIRAHTLAELDRFAPAVRRFLYPEPYFVGLEKSVYNRKLELIESLRGHR</sequence>
<dbReference type="PANTHER" id="PTHR11098">
    <property type="entry name" value="NICOTINATE PHOSPHORIBOSYLTRANSFERASE"/>
    <property type="match status" value="1"/>
</dbReference>
<dbReference type="InterPro" id="IPR041619">
    <property type="entry name" value="NAPRTase_C"/>
</dbReference>
<feature type="domain" description="Nicotinate phosphoribosyltransferase C-terminal" evidence="12">
    <location>
        <begin position="371"/>
        <end position="475"/>
    </location>
</feature>
<dbReference type="InterPro" id="IPR041525">
    <property type="entry name" value="N/Namide_PRibTrfase"/>
</dbReference>
<dbReference type="STRING" id="331113.SNE_A15860"/>
<comment type="pathway">
    <text evidence="1 9">Cofactor biosynthesis; NAD(+) biosynthesis; nicotinate D-ribonucleotide from nicotinate: step 1/1.</text>
</comment>
<evidence type="ECO:0000256" key="4">
    <source>
        <dbReference type="ARBA" id="ARBA00022553"/>
    </source>
</evidence>
<dbReference type="InterPro" id="IPR040727">
    <property type="entry name" value="NAPRTase_N"/>
</dbReference>
<dbReference type="InterPro" id="IPR006405">
    <property type="entry name" value="Nic_PRibTrfase_pncB"/>
</dbReference>
<evidence type="ECO:0000259" key="12">
    <source>
        <dbReference type="Pfam" id="PF17956"/>
    </source>
</evidence>
<evidence type="ECO:0000256" key="1">
    <source>
        <dbReference type="ARBA" id="ARBA00004952"/>
    </source>
</evidence>
<feature type="domain" description="Nicotinate phosphoribosyltransferase N-terminal" evidence="11">
    <location>
        <begin position="15"/>
        <end position="145"/>
    </location>
</feature>
<feature type="domain" description="Nicotinate/nicotinamide phosphoribosyltransferase" evidence="10">
    <location>
        <begin position="167"/>
        <end position="364"/>
    </location>
</feature>
<name>F8L9D6_SIMNZ</name>
<dbReference type="eggNOG" id="COG1488">
    <property type="taxonomic scope" value="Bacteria"/>
</dbReference>
<dbReference type="SUPFAM" id="SSF54675">
    <property type="entry name" value="Nicotinate/Quinolinate PRTase N-terminal domain-like"/>
    <property type="match status" value="1"/>
</dbReference>
<dbReference type="HOGENOM" id="CLU_025154_2_1_0"/>
<keyword evidence="4" id="KW-0597">Phosphoprotein</keyword>
<dbReference type="SUPFAM" id="SSF51690">
    <property type="entry name" value="Nicotinate/Quinolinate PRTase C-terminal domain-like"/>
    <property type="match status" value="1"/>
</dbReference>
<dbReference type="NCBIfam" id="NF006695">
    <property type="entry name" value="PRK09243.1-2"/>
    <property type="match status" value="1"/>
</dbReference>
<dbReference type="Gene3D" id="3.20.20.70">
    <property type="entry name" value="Aldolase class I"/>
    <property type="match status" value="1"/>
</dbReference>
<dbReference type="EC" id="6.3.4.21" evidence="3 9"/>
<dbReference type="NCBIfam" id="NF009131">
    <property type="entry name" value="PRK12484.1"/>
    <property type="match status" value="1"/>
</dbReference>
<comment type="PTM">
    <text evidence="9">Transiently phosphorylated on a His residue during the reaction cycle. Phosphorylation strongly increases the affinity for substrates and increases the rate of nicotinate D-ribonucleotide production. Dephosphorylation regenerates the low-affinity form of the enzyme, leading to product release.</text>
</comment>
<keyword evidence="13" id="KW-0328">Glycosyltransferase</keyword>
<evidence type="ECO:0000256" key="8">
    <source>
        <dbReference type="ARBA" id="ARBA00048668"/>
    </source>
</evidence>
<evidence type="ECO:0000256" key="5">
    <source>
        <dbReference type="ARBA" id="ARBA00022598"/>
    </source>
</evidence>
<evidence type="ECO:0000256" key="3">
    <source>
        <dbReference type="ARBA" id="ARBA00013236"/>
    </source>
</evidence>
<dbReference type="InterPro" id="IPR036068">
    <property type="entry name" value="Nicotinate_pribotase-like_C"/>
</dbReference>
<dbReference type="GO" id="GO:0047280">
    <property type="term" value="F:nicotinamide phosphoribosyltransferase activity"/>
    <property type="evidence" value="ECO:0007669"/>
    <property type="project" value="UniProtKB-ARBA"/>
</dbReference>
<evidence type="ECO:0000259" key="10">
    <source>
        <dbReference type="Pfam" id="PF04095"/>
    </source>
</evidence>
<dbReference type="UniPathway" id="UPA00253">
    <property type="reaction ID" value="UER00457"/>
</dbReference>
<dbReference type="InterPro" id="IPR013785">
    <property type="entry name" value="Aldolase_TIM"/>
</dbReference>
<dbReference type="EMBL" id="FR872582">
    <property type="protein sequence ID" value="CCB89463.1"/>
    <property type="molecule type" value="Genomic_DNA"/>
</dbReference>
<evidence type="ECO:0000256" key="9">
    <source>
        <dbReference type="RuleBase" id="RU365100"/>
    </source>
</evidence>
<dbReference type="Gene3D" id="3.20.140.10">
    <property type="entry name" value="nicotinate phosphoribosyltransferase"/>
    <property type="match status" value="1"/>
</dbReference>
<dbReference type="RefSeq" id="WP_013943929.1">
    <property type="nucleotide sequence ID" value="NC_015713.1"/>
</dbReference>
<organism evidence="13 14">
    <name type="scientific">Simkania negevensis (strain ATCC VR-1471 / DSM 27360 / Z)</name>
    <dbReference type="NCBI Taxonomy" id="331113"/>
    <lineage>
        <taxon>Bacteria</taxon>
        <taxon>Pseudomonadati</taxon>
        <taxon>Chlamydiota</taxon>
        <taxon>Chlamydiia</taxon>
        <taxon>Parachlamydiales</taxon>
        <taxon>Simkaniaceae</taxon>
        <taxon>Simkania</taxon>
    </lineage>
</organism>
<evidence type="ECO:0000256" key="2">
    <source>
        <dbReference type="ARBA" id="ARBA00010897"/>
    </source>
</evidence>
<evidence type="ECO:0000256" key="7">
    <source>
        <dbReference type="ARBA" id="ARBA00022679"/>
    </source>
</evidence>
<comment type="similarity">
    <text evidence="2 9">Belongs to the NAPRTase family.</text>
</comment>
<dbReference type="OrthoDB" id="9770610at2"/>
<dbReference type="PIRSF" id="PIRSF000484">
    <property type="entry name" value="NAPRT"/>
    <property type="match status" value="1"/>
</dbReference>
<evidence type="ECO:0000259" key="11">
    <source>
        <dbReference type="Pfam" id="PF17767"/>
    </source>
</evidence>
<keyword evidence="7 9" id="KW-0808">Transferase</keyword>
<comment type="catalytic activity">
    <reaction evidence="8 9">
        <text>5-phospho-alpha-D-ribose 1-diphosphate + nicotinate + ATP + H2O = nicotinate beta-D-ribonucleotide + ADP + phosphate + diphosphate</text>
        <dbReference type="Rhea" id="RHEA:36163"/>
        <dbReference type="ChEBI" id="CHEBI:15377"/>
        <dbReference type="ChEBI" id="CHEBI:30616"/>
        <dbReference type="ChEBI" id="CHEBI:32544"/>
        <dbReference type="ChEBI" id="CHEBI:33019"/>
        <dbReference type="ChEBI" id="CHEBI:43474"/>
        <dbReference type="ChEBI" id="CHEBI:57502"/>
        <dbReference type="ChEBI" id="CHEBI:58017"/>
        <dbReference type="ChEBI" id="CHEBI:456216"/>
        <dbReference type="EC" id="6.3.4.21"/>
    </reaction>
</comment>
<proteinExistence type="inferred from homology"/>
<dbReference type="CDD" id="cd01570">
    <property type="entry name" value="NAPRTase_A"/>
    <property type="match status" value="1"/>
</dbReference>
<reference evidence="13 14" key="1">
    <citation type="journal article" date="2011" name="Mol. Biol. Evol.">
        <title>Unity in variety--the pan-genome of the Chlamydiae.</title>
        <authorList>
            <person name="Collingro A."/>
            <person name="Tischler P."/>
            <person name="Weinmaier T."/>
            <person name="Penz T."/>
            <person name="Heinz E."/>
            <person name="Brunham R.C."/>
            <person name="Read T.D."/>
            <person name="Bavoil P.M."/>
            <person name="Sachse K."/>
            <person name="Kahane S."/>
            <person name="Friedman M.G."/>
            <person name="Rattei T."/>
            <person name="Myers G.S."/>
            <person name="Horn M."/>
        </authorList>
    </citation>
    <scope>NUCLEOTIDE SEQUENCE [LARGE SCALE GENOMIC DNA]</scope>
    <source>
        <strain evidence="14">ATCC VR-1471 / Z</strain>
    </source>
</reference>
<dbReference type="GO" id="GO:0034355">
    <property type="term" value="P:NAD+ biosynthetic process via the salvage pathway"/>
    <property type="evidence" value="ECO:0007669"/>
    <property type="project" value="TreeGrafter"/>
</dbReference>
<keyword evidence="5 9" id="KW-0436">Ligase</keyword>
<dbReference type="GO" id="GO:0004516">
    <property type="term" value="F:nicotinate phosphoribosyltransferase activity"/>
    <property type="evidence" value="ECO:0007669"/>
    <property type="project" value="UniProtKB-UniRule"/>
</dbReference>
<dbReference type="InterPro" id="IPR007229">
    <property type="entry name" value="Nic_PRibTrfase-Fam"/>
</dbReference>
<dbReference type="NCBIfam" id="TIGR01513">
    <property type="entry name" value="NAPRTase_put"/>
    <property type="match status" value="1"/>
</dbReference>
<dbReference type="FunFam" id="3.20.20.70:FF:000076">
    <property type="entry name" value="Nicotinate phosphoribosyltransferase"/>
    <property type="match status" value="1"/>
</dbReference>
<dbReference type="Pfam" id="PF17767">
    <property type="entry name" value="NAPRTase_N"/>
    <property type="match status" value="1"/>
</dbReference>
<dbReference type="Pfam" id="PF17956">
    <property type="entry name" value="NAPRTase_C"/>
    <property type="match status" value="1"/>
</dbReference>
<dbReference type="PANTHER" id="PTHR11098:SF1">
    <property type="entry name" value="NICOTINATE PHOSPHORIBOSYLTRANSFERASE"/>
    <property type="match status" value="1"/>
</dbReference>
<comment type="function">
    <text evidence="9">Catalyzes the first step in the biosynthesis of NAD from nicotinic acid, the ATP-dependent synthesis of beta-nicotinate D-ribonucleotide from nicotinate and 5-phospho-D-ribose 1-phosphate.</text>
</comment>